<comment type="caution">
    <text evidence="1">The sequence shown here is derived from an EMBL/GenBank/DDBJ whole genome shotgun (WGS) entry which is preliminary data.</text>
</comment>
<organism evidence="1 2">
    <name type="scientific">Naganishia cerealis</name>
    <dbReference type="NCBI Taxonomy" id="610337"/>
    <lineage>
        <taxon>Eukaryota</taxon>
        <taxon>Fungi</taxon>
        <taxon>Dikarya</taxon>
        <taxon>Basidiomycota</taxon>
        <taxon>Agaricomycotina</taxon>
        <taxon>Tremellomycetes</taxon>
        <taxon>Filobasidiales</taxon>
        <taxon>Filobasidiaceae</taxon>
        <taxon>Naganishia</taxon>
    </lineage>
</organism>
<proteinExistence type="predicted"/>
<protein>
    <submittedName>
        <fullName evidence="1">Uncharacterized protein</fullName>
    </submittedName>
</protein>
<keyword evidence="2" id="KW-1185">Reference proteome</keyword>
<reference evidence="1" key="1">
    <citation type="submission" date="2023-04" db="EMBL/GenBank/DDBJ databases">
        <title>Draft Genome sequencing of Naganishia species isolated from polar environments using Oxford Nanopore Technology.</title>
        <authorList>
            <person name="Leo P."/>
            <person name="Venkateswaran K."/>
        </authorList>
    </citation>
    <scope>NUCLEOTIDE SEQUENCE</scope>
    <source>
        <strain evidence="1">MNA-CCFEE 5261</strain>
    </source>
</reference>
<dbReference type="EMBL" id="JASBWR010000027">
    <property type="protein sequence ID" value="KAJ9106875.1"/>
    <property type="molecule type" value="Genomic_DNA"/>
</dbReference>
<gene>
    <name evidence="1" type="ORF">QFC19_003004</name>
</gene>
<accession>A0ACC2W6Z7</accession>
<evidence type="ECO:0000313" key="1">
    <source>
        <dbReference type="EMBL" id="KAJ9106875.1"/>
    </source>
</evidence>
<evidence type="ECO:0000313" key="2">
    <source>
        <dbReference type="Proteomes" id="UP001241377"/>
    </source>
</evidence>
<sequence>MNTTGKAGTFVTGDVTIGFIGGVITDDVDVVSLECRKAHVSCSNLSFFQSQDVAVSKSDIEAILQTNVLAKASLKQDAGNTLADIRNANKTPLNQRGIDLLLMASPPPEIALFSRNAPPSGVQQNNVPQVSDFITAARPRYILWSAQDDEVEDGQSAYWEREPFGWDSTGKHKEDRFTRAVKLDTFGGSKGAKKVSNATSKKVRLDTDSK</sequence>
<dbReference type="Proteomes" id="UP001241377">
    <property type="component" value="Unassembled WGS sequence"/>
</dbReference>
<name>A0ACC2W6Z7_9TREE</name>